<evidence type="ECO:0000256" key="1">
    <source>
        <dbReference type="ARBA" id="ARBA00002995"/>
    </source>
</evidence>
<evidence type="ECO:0000256" key="5">
    <source>
        <dbReference type="ARBA" id="ARBA00022448"/>
    </source>
</evidence>
<feature type="domain" description="4Fe-4S ferredoxin-type" evidence="15">
    <location>
        <begin position="609"/>
        <end position="638"/>
    </location>
</feature>
<keyword evidence="5 14" id="KW-0813">Transport</keyword>
<dbReference type="InterPro" id="IPR017900">
    <property type="entry name" value="4Fe4S_Fe_S_CS"/>
</dbReference>
<dbReference type="SUPFAM" id="SSF54862">
    <property type="entry name" value="4Fe-4S ferredoxins"/>
    <property type="match status" value="1"/>
</dbReference>
<evidence type="ECO:0000313" key="16">
    <source>
        <dbReference type="EMBL" id="UYP44450.1"/>
    </source>
</evidence>
<evidence type="ECO:0000256" key="4">
    <source>
        <dbReference type="ARBA" id="ARBA00017710"/>
    </source>
</evidence>
<dbReference type="Gene3D" id="3.40.50.920">
    <property type="match status" value="1"/>
</dbReference>
<evidence type="ECO:0000256" key="14">
    <source>
        <dbReference type="PIRNR" id="PIRNR006439"/>
    </source>
</evidence>
<dbReference type="SUPFAM" id="SSF52518">
    <property type="entry name" value="Thiamin diphosphate-binding fold (THDP-binding)"/>
    <property type="match status" value="2"/>
</dbReference>
<comment type="function">
    <text evidence="1 14">Catalyzes the ferredoxin-dependent oxidative decarboxylation of arylpyruvates.</text>
</comment>
<dbReference type="InterPro" id="IPR017896">
    <property type="entry name" value="4Fe4S_Fe-S-bd"/>
</dbReference>
<dbReference type="PROSITE" id="PS00198">
    <property type="entry name" value="4FE4S_FER_1"/>
    <property type="match status" value="1"/>
</dbReference>
<dbReference type="PROSITE" id="PS51379">
    <property type="entry name" value="4FE4S_FER_2"/>
    <property type="match status" value="1"/>
</dbReference>
<dbReference type="CDD" id="cd07034">
    <property type="entry name" value="TPP_PYR_PFOR_IOR-alpha_like"/>
    <property type="match status" value="1"/>
</dbReference>
<reference evidence="16" key="1">
    <citation type="submission" date="2022-09" db="EMBL/GenBank/DDBJ databases">
        <title>Actin cytoskeleton and complex cell architecture in an #Asgard archaeon.</title>
        <authorList>
            <person name="Ponce Toledo R.I."/>
            <person name="Schleper C."/>
            <person name="Rodrigues Oliveira T."/>
            <person name="Wollweber F."/>
            <person name="Xu J."/>
            <person name="Rittmann S."/>
            <person name="Klingl A."/>
            <person name="Pilhofer M."/>
        </authorList>
    </citation>
    <scope>NUCLEOTIDE SEQUENCE</scope>
    <source>
        <strain evidence="16">B-35</strain>
    </source>
</reference>
<evidence type="ECO:0000313" key="17">
    <source>
        <dbReference type="Proteomes" id="UP001208689"/>
    </source>
</evidence>
<keyword evidence="7 14" id="KW-0479">Metal-binding</keyword>
<evidence type="ECO:0000256" key="12">
    <source>
        <dbReference type="ARBA" id="ARBA00030514"/>
    </source>
</evidence>
<comment type="subunit">
    <text evidence="2 14">Heterodimer of the IorA and IorB subunits.</text>
</comment>
<keyword evidence="17" id="KW-1185">Reference proteome</keyword>
<dbReference type="EMBL" id="CP104013">
    <property type="protein sequence ID" value="UYP44450.1"/>
    <property type="molecule type" value="Genomic_DNA"/>
</dbReference>
<evidence type="ECO:0000259" key="15">
    <source>
        <dbReference type="PROSITE" id="PS51379"/>
    </source>
</evidence>
<dbReference type="InterPro" id="IPR002880">
    <property type="entry name" value="Pyrv_Fd/Flavodoxin_OxRdtase_N"/>
</dbReference>
<evidence type="ECO:0000256" key="8">
    <source>
        <dbReference type="ARBA" id="ARBA00022982"/>
    </source>
</evidence>
<evidence type="ECO:0000256" key="10">
    <source>
        <dbReference type="ARBA" id="ARBA00023004"/>
    </source>
</evidence>
<evidence type="ECO:0000256" key="13">
    <source>
        <dbReference type="ARBA" id="ARBA00048332"/>
    </source>
</evidence>
<dbReference type="SUPFAM" id="SSF52922">
    <property type="entry name" value="TK C-terminal domain-like"/>
    <property type="match status" value="1"/>
</dbReference>
<keyword evidence="10 14" id="KW-0408">Iron</keyword>
<comment type="catalytic activity">
    <reaction evidence="13 14">
        <text>indole-3-pyruvate + 2 oxidized [2Fe-2S]-[ferredoxin] + CoA = (indol-3-yl)acetyl-CoA + 2 reduced [2Fe-2S]-[ferredoxin] + CO2 + H(+)</text>
        <dbReference type="Rhea" id="RHEA:12645"/>
        <dbReference type="Rhea" id="RHEA-COMP:10000"/>
        <dbReference type="Rhea" id="RHEA-COMP:10001"/>
        <dbReference type="ChEBI" id="CHEBI:15378"/>
        <dbReference type="ChEBI" id="CHEBI:16526"/>
        <dbReference type="ChEBI" id="CHEBI:17640"/>
        <dbReference type="ChEBI" id="CHEBI:33737"/>
        <dbReference type="ChEBI" id="CHEBI:33738"/>
        <dbReference type="ChEBI" id="CHEBI:57271"/>
        <dbReference type="ChEBI" id="CHEBI:57287"/>
        <dbReference type="EC" id="1.2.7.8"/>
    </reaction>
</comment>
<gene>
    <name evidence="16" type="ORF">NEF87_000735</name>
</gene>
<evidence type="ECO:0000256" key="9">
    <source>
        <dbReference type="ARBA" id="ARBA00023002"/>
    </source>
</evidence>
<proteinExistence type="predicted"/>
<name>A0ABY6HM40_9ARCH</name>
<dbReference type="Gene3D" id="3.30.70.20">
    <property type="match status" value="1"/>
</dbReference>
<organism evidence="16 17">
    <name type="scientific">Candidatus Lokiarchaeum ossiferum</name>
    <dbReference type="NCBI Taxonomy" id="2951803"/>
    <lineage>
        <taxon>Archaea</taxon>
        <taxon>Promethearchaeati</taxon>
        <taxon>Promethearchaeota</taxon>
        <taxon>Promethearchaeia</taxon>
        <taxon>Promethearchaeales</taxon>
        <taxon>Promethearchaeaceae</taxon>
        <taxon>Candidatus Lokiarchaeum</taxon>
    </lineage>
</organism>
<sequence length="644" mass="70980">MVDYKFSILKDAPHQEILLGNDAFVRGMIEAGVKVATAYPGSPTSEMGVRLSQIQDESDIYFEFSTNEKVALEIAATASIGGAPSCMFMKSVGLNVASDSFVQLSKYTLPGGLVIILGDDPGPHSSQNEQDNRHYAKLGKIPMLEPSNAQEAKDFFCFAMKYSQEWRMPVVIRSTTRICHQTGVVKFGPKHVSEIPRKFDPNLEGGYIPLPATLAPLRRKALENLEKWKTLANSGELLTEEIYGDESPQIGIITSGHAYAALKSALRLLGVSVAILKIGIVYPLPIEKILAFIKKYKKIKILEELDPIFESAIKIALFDNQISNVEIIGKMKEKNFIDLMISEYSPSRLVQMLADILGIDNPSQIYTPTLDVPKRPPQLCPGCGHRTSFHVATKIMKKLKGYSMADIGCYTLGYLPPYEQGKVLYSMGSGVPSASGMSLALKDVPIMSFLGDSTFFHAGMPGIVNTIFNKHMQVLMIMDNGITAMTGHQPNPNTGKKSRGAKLSHKYADAKTISMDDTLSAWGVKFIKRVPAYNEELLENALVDAFNFAKTEKTLAVVIQEEPCALMRSTAERKAGTLANPYYIDHDICRNIKKCLLEFACPAIEEINGQAEINTSLCIGCGCCVQTCPMKEKPIKQMEDFTRI</sequence>
<evidence type="ECO:0000256" key="2">
    <source>
        <dbReference type="ARBA" id="ARBA00011238"/>
    </source>
</evidence>
<protein>
    <recommendedName>
        <fullName evidence="4 14">Indolepyruvate oxidoreductase subunit IorA</fullName>
        <shortName evidence="14">IOR</shortName>
        <ecNumber evidence="3 14">1.2.7.8</ecNumber>
    </recommendedName>
    <alternativeName>
        <fullName evidence="12 14">Indolepyruvate ferredoxin oxidoreductase subunit alpha</fullName>
    </alternativeName>
</protein>
<keyword evidence="11 14" id="KW-0411">Iron-sulfur</keyword>
<dbReference type="CDD" id="cd02008">
    <property type="entry name" value="TPP_IOR_alpha"/>
    <property type="match status" value="1"/>
</dbReference>
<dbReference type="Gene3D" id="3.40.50.970">
    <property type="match status" value="2"/>
</dbReference>
<evidence type="ECO:0000256" key="11">
    <source>
        <dbReference type="ARBA" id="ARBA00023014"/>
    </source>
</evidence>
<dbReference type="EC" id="1.2.7.8" evidence="3 14"/>
<keyword evidence="6 14" id="KW-0004">4Fe-4S</keyword>
<dbReference type="InterPro" id="IPR029061">
    <property type="entry name" value="THDP-binding"/>
</dbReference>
<evidence type="ECO:0000256" key="7">
    <source>
        <dbReference type="ARBA" id="ARBA00022723"/>
    </source>
</evidence>
<accession>A0ABY6HM40</accession>
<dbReference type="InterPro" id="IPR011766">
    <property type="entry name" value="TPP_enzyme_TPP-bd"/>
</dbReference>
<dbReference type="InterPro" id="IPR045025">
    <property type="entry name" value="HACL1-like"/>
</dbReference>
<dbReference type="GO" id="GO:0043805">
    <property type="term" value="F:indolepyruvate ferredoxin oxidoreductase activity"/>
    <property type="evidence" value="ECO:0007669"/>
    <property type="project" value="UniProtKB-EC"/>
</dbReference>
<keyword evidence="9 14" id="KW-0560">Oxidoreductase</keyword>
<evidence type="ECO:0000256" key="6">
    <source>
        <dbReference type="ARBA" id="ARBA00022485"/>
    </source>
</evidence>
<dbReference type="PANTHER" id="PTHR43710:SF7">
    <property type="entry name" value="INDOLEPYRUVATE OXIDOREDUCTASE SUBUNIT IORA"/>
    <property type="match status" value="1"/>
</dbReference>
<comment type="cofactor">
    <cofactor evidence="14">
        <name>[4Fe-4S] cluster</name>
        <dbReference type="ChEBI" id="CHEBI:49883"/>
    </cofactor>
    <text evidence="14">Binds 2 [4Fe-4S] clusters. In this family the first cluster has a non-standard and varying [4Fe-4S] binding motif CX(2)CX(2)CX(4-5)CP.</text>
</comment>
<dbReference type="PIRSF" id="PIRSF006439">
    <property type="entry name" value="Indolepyruvate_ferr_oxidored"/>
    <property type="match status" value="1"/>
</dbReference>
<dbReference type="PANTHER" id="PTHR43710">
    <property type="entry name" value="2-HYDROXYACYL-COA LYASE"/>
    <property type="match status" value="1"/>
</dbReference>
<dbReference type="InterPro" id="IPR009014">
    <property type="entry name" value="Transketo_C/PFOR_II"/>
</dbReference>
<dbReference type="Proteomes" id="UP001208689">
    <property type="component" value="Chromosome"/>
</dbReference>
<evidence type="ECO:0000256" key="3">
    <source>
        <dbReference type="ARBA" id="ARBA00012812"/>
    </source>
</evidence>
<dbReference type="InterPro" id="IPR017721">
    <property type="entry name" value="IorA"/>
</dbReference>
<keyword evidence="8 14" id="KW-0249">Electron transport</keyword>
<dbReference type="Pfam" id="PF01855">
    <property type="entry name" value="POR_N"/>
    <property type="match status" value="1"/>
</dbReference>
<dbReference type="Pfam" id="PF02775">
    <property type="entry name" value="TPP_enzyme_C"/>
    <property type="match status" value="1"/>
</dbReference>